<name>A0A0X1KKI9_9EURY</name>
<dbReference type="NCBIfam" id="TIGR01564">
    <property type="entry name" value="S_layer_MJ"/>
    <property type="match status" value="1"/>
</dbReference>
<keyword evidence="3" id="KW-1185">Reference proteome</keyword>
<evidence type="ECO:0000259" key="1">
    <source>
        <dbReference type="Pfam" id="PF05124"/>
    </source>
</evidence>
<organism evidence="2 3">
    <name type="scientific">Thermococcus guaymasensis DSM 11113</name>
    <dbReference type="NCBI Taxonomy" id="1432656"/>
    <lineage>
        <taxon>Archaea</taxon>
        <taxon>Methanobacteriati</taxon>
        <taxon>Methanobacteriota</taxon>
        <taxon>Thermococci</taxon>
        <taxon>Thermococcales</taxon>
        <taxon>Thermococcaceae</taxon>
        <taxon>Thermococcus</taxon>
    </lineage>
</organism>
<dbReference type="PATRIC" id="fig|1432656.3.peg.1198"/>
<dbReference type="RefSeq" id="WP_245608253.1">
    <property type="nucleotide sequence ID" value="NZ_CP007140.1"/>
</dbReference>
<dbReference type="AlphaFoldDB" id="A0A0X1KKI9"/>
<dbReference type="Proteomes" id="UP000062043">
    <property type="component" value="Chromosome"/>
</dbReference>
<accession>A0A0X1KKI9</accession>
<dbReference type="Pfam" id="PF05124">
    <property type="entry name" value="S_layer_C"/>
    <property type="match status" value="1"/>
</dbReference>
<sequence length="625" mass="68493">MKIPRKDSMKIFALLLGVMFLLSIGGASAGPNYIVPTGLKDISNVPKSFFVRPDGTPNVKIVVGSYAKAEDVASAADIAAALGSILYEEEEAKNIAVKLRKAGETDVVLEQVIYRYDYETMTVDHGLPYNGGLVNWSKSYDELPADYWFNGASYAGNYSTWAGSFSAQFKVRDRDSVNGNEFYGWDIEINELSLLPVDPADWDGSAPPRQADIEIPSRGIVVSVDYTLYNYTVKKSEVVREAYPEWGVPEETVVVNESRVGNAIDVELDNGTIVDTISQGIQAGDEFTLLGTKYHVFSVGSGSFTAGEVLGTDWFAQNESKLLGNSRWEVTLIGADPLQEEAIVTVKDTKTGELYGPVFLKLGKPEDVVVSGDTVELQLKLEALSENLILGKIAQISGYANIKTYSSGAYVEYNDQRWIISVDSDGKYIKGISMTNEDELIGNPLDILGIYTIKYSFDMKSLNEKDVNFDINRDGEITDTSYVAARATITVLDNHPKIQELVVSVGDRIPGTDYVISGVTDVKNIVLKTPTQPITILDRDVDLTNPTSNYILVGSNKANILTSMIFGHYHLPVDFRVWFGEYPVLGYIPHCDLLNGRGVIIVAGSTPKATREAATILMQYIAGLS</sequence>
<feature type="domain" description="S-layer protein outer" evidence="1">
    <location>
        <begin position="41"/>
        <end position="621"/>
    </location>
</feature>
<dbReference type="GeneID" id="27135241"/>
<evidence type="ECO:0000313" key="2">
    <source>
        <dbReference type="EMBL" id="AJC71791.1"/>
    </source>
</evidence>
<evidence type="ECO:0000313" key="3">
    <source>
        <dbReference type="Proteomes" id="UP000062043"/>
    </source>
</evidence>
<dbReference type="STRING" id="1432656.X802_06170"/>
<reference evidence="2 3" key="1">
    <citation type="submission" date="2014-01" db="EMBL/GenBank/DDBJ databases">
        <title>Genome sequencing of Thermococcus guaymasensis.</title>
        <authorList>
            <person name="Zhang X."/>
            <person name="Alvare G."/>
            <person name="Fristensky B."/>
            <person name="Chen L."/>
            <person name="Suen T."/>
            <person name="Chen Q."/>
            <person name="Ma K."/>
        </authorList>
    </citation>
    <scope>NUCLEOTIDE SEQUENCE [LARGE SCALE GENOMIC DNA]</scope>
    <source>
        <strain evidence="2 3">DSM 11113</strain>
    </source>
</reference>
<gene>
    <name evidence="2" type="ORF">X802_06170</name>
</gene>
<protein>
    <submittedName>
        <fullName evidence="2">S-layer protein</fullName>
    </submittedName>
</protein>
<dbReference type="EMBL" id="CP007140">
    <property type="protein sequence ID" value="AJC71791.1"/>
    <property type="molecule type" value="Genomic_DNA"/>
</dbReference>
<dbReference type="InterPro" id="IPR022651">
    <property type="entry name" value="S_layer_C"/>
</dbReference>
<proteinExistence type="predicted"/>
<dbReference type="KEGG" id="tgy:X802_06170"/>
<dbReference type="InterPro" id="IPR006454">
    <property type="entry name" value="S_layer_MJ"/>
</dbReference>